<reference evidence="4" key="2">
    <citation type="submission" date="2021-04" db="EMBL/GenBank/DDBJ databases">
        <authorList>
            <person name="Gilroy R."/>
        </authorList>
    </citation>
    <scope>NUCLEOTIDE SEQUENCE</scope>
    <source>
        <strain evidence="4">ChiHejej3B27-2180</strain>
    </source>
</reference>
<name>A0A9D1U4C4_9LACO</name>
<evidence type="ECO:0000313" key="4">
    <source>
        <dbReference type="EMBL" id="HIW70214.1"/>
    </source>
</evidence>
<evidence type="ECO:0000259" key="3">
    <source>
        <dbReference type="PROSITE" id="PS51857"/>
    </source>
</evidence>
<dbReference type="EMBL" id="DXGK01000042">
    <property type="protein sequence ID" value="HIW70214.1"/>
    <property type="molecule type" value="Genomic_DNA"/>
</dbReference>
<dbReference type="InterPro" id="IPR012340">
    <property type="entry name" value="NA-bd_OB-fold"/>
</dbReference>
<evidence type="ECO:0000313" key="5">
    <source>
        <dbReference type="Proteomes" id="UP000886878"/>
    </source>
</evidence>
<comment type="subcellular location">
    <subcellularLocation>
        <location evidence="1">Cytoplasm</location>
    </subcellularLocation>
</comment>
<evidence type="ECO:0000256" key="1">
    <source>
        <dbReference type="ARBA" id="ARBA00004496"/>
    </source>
</evidence>
<sequence length="67" mass="7613">MLTGTVKQYDQQKGWGFISIPHEPAVYVHARGIMPYDRHELRSGDRVSLVVIQGKRGPQAARVKIIR</sequence>
<protein>
    <submittedName>
        <fullName evidence="4">Cold shock domain-containing protein</fullName>
    </submittedName>
</protein>
<dbReference type="Proteomes" id="UP000886878">
    <property type="component" value="Unassembled WGS sequence"/>
</dbReference>
<comment type="caution">
    <text evidence="4">The sequence shown here is derived from an EMBL/GenBank/DDBJ whole genome shotgun (WGS) entry which is preliminary data.</text>
</comment>
<dbReference type="PIRSF" id="PIRSF002599">
    <property type="entry name" value="Cold_shock_A"/>
    <property type="match status" value="1"/>
</dbReference>
<evidence type="ECO:0000256" key="2">
    <source>
        <dbReference type="ARBA" id="ARBA00022490"/>
    </source>
</evidence>
<dbReference type="SMART" id="SM00357">
    <property type="entry name" value="CSP"/>
    <property type="match status" value="1"/>
</dbReference>
<dbReference type="GO" id="GO:0003676">
    <property type="term" value="F:nucleic acid binding"/>
    <property type="evidence" value="ECO:0007669"/>
    <property type="project" value="InterPro"/>
</dbReference>
<dbReference type="SUPFAM" id="SSF50249">
    <property type="entry name" value="Nucleic acid-binding proteins"/>
    <property type="match status" value="1"/>
</dbReference>
<organism evidence="4 5">
    <name type="scientific">Candidatus Limosilactobacillus merdipullorum</name>
    <dbReference type="NCBI Taxonomy" id="2838653"/>
    <lineage>
        <taxon>Bacteria</taxon>
        <taxon>Bacillati</taxon>
        <taxon>Bacillota</taxon>
        <taxon>Bacilli</taxon>
        <taxon>Lactobacillales</taxon>
        <taxon>Lactobacillaceae</taxon>
        <taxon>Limosilactobacillus</taxon>
    </lineage>
</organism>
<dbReference type="AlphaFoldDB" id="A0A9D1U4C4"/>
<gene>
    <name evidence="4" type="ORF">H9876_02365</name>
</gene>
<dbReference type="InterPro" id="IPR011129">
    <property type="entry name" value="CSD"/>
</dbReference>
<dbReference type="PROSITE" id="PS51857">
    <property type="entry name" value="CSD_2"/>
    <property type="match status" value="1"/>
</dbReference>
<proteinExistence type="predicted"/>
<dbReference type="GO" id="GO:0005737">
    <property type="term" value="C:cytoplasm"/>
    <property type="evidence" value="ECO:0007669"/>
    <property type="project" value="UniProtKB-SubCell"/>
</dbReference>
<reference evidence="4" key="1">
    <citation type="journal article" date="2021" name="PeerJ">
        <title>Extensive microbial diversity within the chicken gut microbiome revealed by metagenomics and culture.</title>
        <authorList>
            <person name="Gilroy R."/>
            <person name="Ravi A."/>
            <person name="Getino M."/>
            <person name="Pursley I."/>
            <person name="Horton D.L."/>
            <person name="Alikhan N.F."/>
            <person name="Baker D."/>
            <person name="Gharbi K."/>
            <person name="Hall N."/>
            <person name="Watson M."/>
            <person name="Adriaenssens E.M."/>
            <person name="Foster-Nyarko E."/>
            <person name="Jarju S."/>
            <person name="Secka A."/>
            <person name="Antonio M."/>
            <person name="Oren A."/>
            <person name="Chaudhuri R.R."/>
            <person name="La Ragione R."/>
            <person name="Hildebrand F."/>
            <person name="Pallen M.J."/>
        </authorList>
    </citation>
    <scope>NUCLEOTIDE SEQUENCE</scope>
    <source>
        <strain evidence="4">ChiHejej3B27-2180</strain>
    </source>
</reference>
<keyword evidence="2" id="KW-0963">Cytoplasm</keyword>
<dbReference type="Pfam" id="PF00313">
    <property type="entry name" value="CSD"/>
    <property type="match status" value="1"/>
</dbReference>
<dbReference type="InterPro" id="IPR002059">
    <property type="entry name" value="CSP_DNA-bd"/>
</dbReference>
<dbReference type="Gene3D" id="2.40.50.140">
    <property type="entry name" value="Nucleic acid-binding proteins"/>
    <property type="match status" value="1"/>
</dbReference>
<feature type="domain" description="CSD" evidence="3">
    <location>
        <begin position="1"/>
        <end position="65"/>
    </location>
</feature>
<dbReference type="PRINTS" id="PR00050">
    <property type="entry name" value="COLDSHOCK"/>
</dbReference>
<dbReference type="InterPro" id="IPR012156">
    <property type="entry name" value="Cold_shock_CspA"/>
</dbReference>
<accession>A0A9D1U4C4</accession>